<organism evidence="2">
    <name type="scientific">viral metagenome</name>
    <dbReference type="NCBI Taxonomy" id="1070528"/>
    <lineage>
        <taxon>unclassified sequences</taxon>
        <taxon>metagenomes</taxon>
        <taxon>organismal metagenomes</taxon>
    </lineage>
</organism>
<evidence type="ECO:0000256" key="1">
    <source>
        <dbReference type="SAM" id="MobiDB-lite"/>
    </source>
</evidence>
<name>A0A6C0LPR2_9ZZZZ</name>
<dbReference type="EMBL" id="MN740525">
    <property type="protein sequence ID" value="QHU31282.1"/>
    <property type="molecule type" value="Genomic_DNA"/>
</dbReference>
<reference evidence="2" key="1">
    <citation type="journal article" date="2020" name="Nature">
        <title>Giant virus diversity and host interactions through global metagenomics.</title>
        <authorList>
            <person name="Schulz F."/>
            <person name="Roux S."/>
            <person name="Paez-Espino D."/>
            <person name="Jungbluth S."/>
            <person name="Walsh D.A."/>
            <person name="Denef V.J."/>
            <person name="McMahon K.D."/>
            <person name="Konstantinidis K.T."/>
            <person name="Eloe-Fadrosh E.A."/>
            <person name="Kyrpides N.C."/>
            <person name="Woyke T."/>
        </authorList>
    </citation>
    <scope>NUCLEOTIDE SEQUENCE</scope>
    <source>
        <strain evidence="2">GVMAG-M-3300027963-21</strain>
    </source>
</reference>
<accession>A0A6C0LPR2</accession>
<feature type="region of interest" description="Disordered" evidence="1">
    <location>
        <begin position="1"/>
        <end position="20"/>
    </location>
</feature>
<proteinExistence type="predicted"/>
<dbReference type="AlphaFoldDB" id="A0A6C0LPR2"/>
<protein>
    <submittedName>
        <fullName evidence="2">Uncharacterized protein</fullName>
    </submittedName>
</protein>
<evidence type="ECO:0000313" key="2">
    <source>
        <dbReference type="EMBL" id="QHU31282.1"/>
    </source>
</evidence>
<sequence>MTNQEQFKSRQIKANQGKSRQYKRGDILPVIMLFFKSSHQFLYRSQDIRTNVSITLFLFFRKL</sequence>